<evidence type="ECO:0000256" key="6">
    <source>
        <dbReference type="ARBA" id="ARBA00023136"/>
    </source>
</evidence>
<dbReference type="PANTHER" id="PTHR23512">
    <property type="entry name" value="MAJOR FACILITATOR SUPERFAMILY DOMAIN-CONTAINING PROTEIN 1"/>
    <property type="match status" value="1"/>
</dbReference>
<comment type="catalytic activity">
    <reaction evidence="20">
        <text>L-lysyl-glycine(out) = L-lysyl-glycine(in)</text>
        <dbReference type="Rhea" id="RHEA:79407"/>
        <dbReference type="ChEBI" id="CHEBI:191202"/>
    </reaction>
</comment>
<dbReference type="AlphaFoldDB" id="B0MX34"/>
<organism evidence="27 28">
    <name type="scientific">Alistipes putredinis DSM 17216</name>
    <dbReference type="NCBI Taxonomy" id="445970"/>
    <lineage>
        <taxon>Bacteria</taxon>
        <taxon>Pseudomonadati</taxon>
        <taxon>Bacteroidota</taxon>
        <taxon>Bacteroidia</taxon>
        <taxon>Bacteroidales</taxon>
        <taxon>Rikenellaceae</taxon>
        <taxon>Alistipes</taxon>
    </lineage>
</organism>
<comment type="catalytic activity">
    <reaction evidence="10">
        <text>L-alpha-aminoacyl-L-arginine(out) = L-alpha-aminoacyl-L-arginine(in)</text>
        <dbReference type="Rhea" id="RHEA:79367"/>
        <dbReference type="ChEBI" id="CHEBI:229968"/>
    </reaction>
</comment>
<evidence type="ECO:0000256" key="5">
    <source>
        <dbReference type="ARBA" id="ARBA00022989"/>
    </source>
</evidence>
<feature type="transmembrane region" description="Helical" evidence="25">
    <location>
        <begin position="427"/>
        <end position="448"/>
    </location>
</feature>
<keyword evidence="4 25" id="KW-0812">Transmembrane</keyword>
<feature type="transmembrane region" description="Helical" evidence="25">
    <location>
        <begin position="14"/>
        <end position="34"/>
    </location>
</feature>
<evidence type="ECO:0000256" key="16">
    <source>
        <dbReference type="ARBA" id="ARBA00044900"/>
    </source>
</evidence>
<evidence type="ECO:0000256" key="2">
    <source>
        <dbReference type="ARBA" id="ARBA00008335"/>
    </source>
</evidence>
<evidence type="ECO:0000313" key="27">
    <source>
        <dbReference type="EMBL" id="EDS02251.1"/>
    </source>
</evidence>
<comment type="caution">
    <text evidence="27">The sequence shown here is derived from an EMBL/GenBank/DDBJ whole genome shotgun (WGS) entry which is preliminary data.</text>
</comment>
<sequence length="466" mass="51152">MTQAIQKKLNDSAWARWTALILVALTMFFGYMFVDVLSPLQNMLESTRGWSPTIFGLYGGSEFILNVCGFLLVAGIILDKMGVRFTGILSASLMVLGAGIKFYGLSNYFYEGGFGYEFLNSFLTDIPASAKLACLGFMIFGCGTEMAGVTVSRAIVKWFTGKELALAMGLEMAIARLGVFAVFSLSPWVANWGGDPSVARPVAVVGLLLCIGLLTYIAFSVMDFKLDRQTEADTPIGETEEPFKVADLKNLFSSKTFLIVSALCVLYYSAIFPFQRFATGMLESNLGITNQQASDIFRWFPMGAMILTPLLGWFLDHKGKGATMLMIGAILMFICHMTFALVPLTPAIAFSAIILLGLSFSLVPAALWPSVPKLVDNRYMGSAYATIFWIQNLGLMAFPMIIGWVLNKVNPGVGEAIKAGEHVSYNYTVPMLIFASLGVLAFLLAFWLKLEDRKKHYGLELPNIKK</sequence>
<evidence type="ECO:0000256" key="14">
    <source>
        <dbReference type="ARBA" id="ARBA00044898"/>
    </source>
</evidence>
<reference evidence="27" key="1">
    <citation type="submission" date="2007-10" db="EMBL/GenBank/DDBJ databases">
        <authorList>
            <person name="Fulton L."/>
            <person name="Clifton S."/>
            <person name="Fulton B."/>
            <person name="Xu J."/>
            <person name="Minx P."/>
            <person name="Pepin K.H."/>
            <person name="Johnson M."/>
            <person name="Thiruvilangam P."/>
            <person name="Bhonagiri V."/>
            <person name="Nash W.E."/>
            <person name="Mardis E.R."/>
            <person name="Wilson R.K."/>
        </authorList>
    </citation>
    <scope>NUCLEOTIDE SEQUENCE [LARGE SCALE GENOMIC DNA]</scope>
    <source>
        <strain evidence="27">DSM 17216</strain>
    </source>
</reference>
<evidence type="ECO:0000256" key="1">
    <source>
        <dbReference type="ARBA" id="ARBA00004155"/>
    </source>
</evidence>
<dbReference type="HOGENOM" id="CLU_024694_2_0_10"/>
<dbReference type="InterPro" id="IPR052187">
    <property type="entry name" value="MFSD1"/>
</dbReference>
<dbReference type="PANTHER" id="PTHR23512:SF3">
    <property type="entry name" value="MAJOR FACILITATOR SUPERFAMILY DOMAIN-CONTAINING PROTEIN 1"/>
    <property type="match status" value="1"/>
</dbReference>
<reference evidence="27" key="2">
    <citation type="submission" date="2013-09" db="EMBL/GenBank/DDBJ databases">
        <title>Draft genome sequence of Alistipes putredinis (DSM 17216).</title>
        <authorList>
            <person name="Sudarsanam P."/>
            <person name="Ley R."/>
            <person name="Guruge J."/>
            <person name="Turnbaugh P.J."/>
            <person name="Mahowald M."/>
            <person name="Liep D."/>
            <person name="Gordon J."/>
        </authorList>
    </citation>
    <scope>NUCLEOTIDE SEQUENCE</scope>
    <source>
        <strain evidence="27">DSM 17216</strain>
    </source>
</reference>
<evidence type="ECO:0000256" key="25">
    <source>
        <dbReference type="SAM" id="Phobius"/>
    </source>
</evidence>
<dbReference type="Gene3D" id="1.20.1250.20">
    <property type="entry name" value="MFS general substrate transporter like domains"/>
    <property type="match status" value="2"/>
</dbReference>
<evidence type="ECO:0000256" key="7">
    <source>
        <dbReference type="ARBA" id="ARBA00023228"/>
    </source>
</evidence>
<comment type="catalytic activity">
    <reaction evidence="14">
        <text>L-aspartyl-L-lysine(out) = L-aspartyl-L-lysine(in)</text>
        <dbReference type="Rhea" id="RHEA:79411"/>
        <dbReference type="ChEBI" id="CHEBI:229953"/>
    </reaction>
</comment>
<comment type="catalytic activity">
    <reaction evidence="8">
        <text>L-lysyl-L-alanine(out) = L-lysyl-L-alanine(in)</text>
        <dbReference type="Rhea" id="RHEA:79399"/>
        <dbReference type="ChEBI" id="CHEBI:229954"/>
    </reaction>
</comment>
<gene>
    <name evidence="27" type="ORF">ALIPUT_01770</name>
</gene>
<feature type="transmembrane region" description="Helical" evidence="25">
    <location>
        <begin position="54"/>
        <end position="78"/>
    </location>
</feature>
<dbReference type="InterPro" id="IPR036259">
    <property type="entry name" value="MFS_trans_sf"/>
</dbReference>
<evidence type="ECO:0000256" key="22">
    <source>
        <dbReference type="ARBA" id="ARBA00045018"/>
    </source>
</evidence>
<name>B0MX34_9BACT</name>
<evidence type="ECO:0000259" key="26">
    <source>
        <dbReference type="PROSITE" id="PS50850"/>
    </source>
</evidence>
<feature type="transmembrane region" description="Helical" evidence="25">
    <location>
        <begin position="257"/>
        <end position="276"/>
    </location>
</feature>
<comment type="catalytic activity">
    <reaction evidence="19">
        <text>L-alanyl-L-lysine(out) = L-alanyl-L-lysine(in)</text>
        <dbReference type="Rhea" id="RHEA:79415"/>
        <dbReference type="ChEBI" id="CHEBI:192470"/>
    </reaction>
</comment>
<comment type="catalytic activity">
    <reaction evidence="15">
        <text>L-arginyl-L-alpha-amino acid(out) = L-arginyl-L-alpha-amino acid(in)</text>
        <dbReference type="Rhea" id="RHEA:79371"/>
        <dbReference type="ChEBI" id="CHEBI:84315"/>
    </reaction>
</comment>
<evidence type="ECO:0000256" key="21">
    <source>
        <dbReference type="ARBA" id="ARBA00044985"/>
    </source>
</evidence>
<evidence type="ECO:0000256" key="9">
    <source>
        <dbReference type="ARBA" id="ARBA00044878"/>
    </source>
</evidence>
<keyword evidence="7" id="KW-0458">Lysosome</keyword>
<evidence type="ECO:0000313" key="28">
    <source>
        <dbReference type="Proteomes" id="UP000005819"/>
    </source>
</evidence>
<comment type="similarity">
    <text evidence="2">Belongs to the major facilitator superfamily.</text>
</comment>
<keyword evidence="3" id="KW-0813">Transport</keyword>
<feature type="transmembrane region" description="Helical" evidence="25">
    <location>
        <begin position="164"/>
        <end position="186"/>
    </location>
</feature>
<evidence type="ECO:0000256" key="24">
    <source>
        <dbReference type="ARBA" id="ARBA00046376"/>
    </source>
</evidence>
<feature type="transmembrane region" description="Helical" evidence="25">
    <location>
        <begin position="85"/>
        <end position="110"/>
    </location>
</feature>
<evidence type="ECO:0000256" key="3">
    <source>
        <dbReference type="ARBA" id="ARBA00022448"/>
    </source>
</evidence>
<evidence type="ECO:0000256" key="17">
    <source>
        <dbReference type="ARBA" id="ARBA00044903"/>
    </source>
</evidence>
<comment type="function">
    <text evidence="23">Lysosomal dipeptide uniporter that selectively exports lysine, arginine or histidine-containing dipeptides with a net positive charge from the lysosome lumen into the cytosol. Could play a role in a specific type of protein O-glycosylation indirectly regulating macrophages migration and tissue invasion. Also essential for liver homeostasis.</text>
</comment>
<feature type="transmembrane region" description="Helical" evidence="25">
    <location>
        <begin position="383"/>
        <end position="407"/>
    </location>
</feature>
<accession>B0MX34</accession>
<feature type="transmembrane region" description="Helical" evidence="25">
    <location>
        <begin position="348"/>
        <end position="371"/>
    </location>
</feature>
<keyword evidence="28" id="KW-1185">Reference proteome</keyword>
<comment type="catalytic activity">
    <reaction evidence="12">
        <text>L-lysyl-L-alpha-amino acid(out) = L-lysyl-L-alpha-amino acid(in)</text>
        <dbReference type="Rhea" id="RHEA:79387"/>
        <dbReference type="ChEBI" id="CHEBI:229965"/>
    </reaction>
</comment>
<dbReference type="Proteomes" id="UP000005819">
    <property type="component" value="Unassembled WGS sequence"/>
</dbReference>
<dbReference type="InterPro" id="IPR020846">
    <property type="entry name" value="MFS_dom"/>
</dbReference>
<dbReference type="GO" id="GO:0022857">
    <property type="term" value="F:transmembrane transporter activity"/>
    <property type="evidence" value="ECO:0007669"/>
    <property type="project" value="InterPro"/>
</dbReference>
<dbReference type="PROSITE" id="PS50850">
    <property type="entry name" value="MFS"/>
    <property type="match status" value="1"/>
</dbReference>
<evidence type="ECO:0000256" key="19">
    <source>
        <dbReference type="ARBA" id="ARBA00044919"/>
    </source>
</evidence>
<keyword evidence="6 25" id="KW-0472">Membrane</keyword>
<proteinExistence type="inferred from homology"/>
<comment type="catalytic activity">
    <reaction evidence="17">
        <text>L-arginyl-glycine(out) = L-arginyl-glycine(in)</text>
        <dbReference type="Rhea" id="RHEA:79391"/>
        <dbReference type="ChEBI" id="CHEBI:229955"/>
    </reaction>
</comment>
<evidence type="ECO:0000256" key="8">
    <source>
        <dbReference type="ARBA" id="ARBA00044876"/>
    </source>
</evidence>
<protein>
    <recommendedName>
        <fullName evidence="21">Lysosomal dipeptide transporter MFSD1</fullName>
    </recommendedName>
    <alternativeName>
        <fullName evidence="22">Major facilitator superfamily domain-containing protein 1</fullName>
    </alternativeName>
</protein>
<dbReference type="Pfam" id="PF07690">
    <property type="entry name" value="MFS_1"/>
    <property type="match status" value="1"/>
</dbReference>
<feature type="domain" description="Major facilitator superfamily (MFS) profile" evidence="26">
    <location>
        <begin position="254"/>
        <end position="466"/>
    </location>
</feature>
<feature type="transmembrane region" description="Helical" evidence="25">
    <location>
        <begin position="322"/>
        <end position="342"/>
    </location>
</feature>
<evidence type="ECO:0000256" key="20">
    <source>
        <dbReference type="ARBA" id="ARBA00044924"/>
    </source>
</evidence>
<comment type="catalytic activity">
    <reaction evidence="13">
        <text>L-alpha-aminoacyl-L-lysine(out) = L-alpha-aminoacyl-L-lysine(in)</text>
        <dbReference type="Rhea" id="RHEA:79383"/>
        <dbReference type="ChEBI" id="CHEBI:229966"/>
    </reaction>
</comment>
<comment type="subunit">
    <text evidence="24">Homodimer. Interacts with lysosomal protein GLMP (via lumenal domain); the interaction starts while both proteins are still in the endoplasmic reticulum and is required for stabilization of MFSD1 in lysosomes but has no direct effect on its targeting to lysosomes or transporter activity.</text>
</comment>
<comment type="subcellular location">
    <subcellularLocation>
        <location evidence="1">Lysosome membrane</location>
        <topology evidence="1">Multi-pass membrane protein</topology>
    </subcellularLocation>
</comment>
<comment type="catalytic activity">
    <reaction evidence="11">
        <text>L-alpha-aminoacyl-L-histidine(out) = L-alpha-aminoacyl-L-histidine(in)</text>
        <dbReference type="Rhea" id="RHEA:79375"/>
        <dbReference type="ChEBI" id="CHEBI:229967"/>
    </reaction>
</comment>
<comment type="catalytic activity">
    <reaction evidence="9">
        <text>L-histidyl-glycine(out) = L-histidyl-glycine(in)</text>
        <dbReference type="Rhea" id="RHEA:79395"/>
        <dbReference type="ChEBI" id="CHEBI:229957"/>
    </reaction>
</comment>
<dbReference type="InterPro" id="IPR011701">
    <property type="entry name" value="MFS"/>
</dbReference>
<comment type="catalytic activity">
    <reaction evidence="16">
        <text>L-lysyl-L-lysine(out) = L-lysyl-L-lysine(in)</text>
        <dbReference type="Rhea" id="RHEA:79403"/>
        <dbReference type="ChEBI" id="CHEBI:229956"/>
    </reaction>
</comment>
<evidence type="ECO:0000256" key="23">
    <source>
        <dbReference type="ARBA" id="ARBA00045709"/>
    </source>
</evidence>
<dbReference type="EMBL" id="ABFK02000020">
    <property type="protein sequence ID" value="EDS02251.1"/>
    <property type="molecule type" value="Genomic_DNA"/>
</dbReference>
<dbReference type="RefSeq" id="WP_004327811.1">
    <property type="nucleotide sequence ID" value="NZ_DS499577.1"/>
</dbReference>
<evidence type="ECO:0000256" key="13">
    <source>
        <dbReference type="ARBA" id="ARBA00044893"/>
    </source>
</evidence>
<evidence type="ECO:0000256" key="15">
    <source>
        <dbReference type="ARBA" id="ARBA00044899"/>
    </source>
</evidence>
<dbReference type="eggNOG" id="COG2271">
    <property type="taxonomic scope" value="Bacteria"/>
</dbReference>
<dbReference type="GeneID" id="73802353"/>
<dbReference type="GO" id="GO:0005765">
    <property type="term" value="C:lysosomal membrane"/>
    <property type="evidence" value="ECO:0007669"/>
    <property type="project" value="UniProtKB-SubCell"/>
</dbReference>
<evidence type="ECO:0000256" key="4">
    <source>
        <dbReference type="ARBA" id="ARBA00022692"/>
    </source>
</evidence>
<feature type="transmembrane region" description="Helical" evidence="25">
    <location>
        <begin position="198"/>
        <end position="219"/>
    </location>
</feature>
<dbReference type="SUPFAM" id="SSF103473">
    <property type="entry name" value="MFS general substrate transporter"/>
    <property type="match status" value="1"/>
</dbReference>
<evidence type="ECO:0000256" key="18">
    <source>
        <dbReference type="ARBA" id="ARBA00044912"/>
    </source>
</evidence>
<comment type="catalytic activity">
    <reaction evidence="18">
        <text>L-histidyl-L-alpha-amino acid(out) = L-histidyl-L-alpha-amino acid(in)</text>
        <dbReference type="Rhea" id="RHEA:79379"/>
        <dbReference type="ChEBI" id="CHEBI:229964"/>
    </reaction>
</comment>
<evidence type="ECO:0000256" key="11">
    <source>
        <dbReference type="ARBA" id="ARBA00044884"/>
    </source>
</evidence>
<evidence type="ECO:0000256" key="12">
    <source>
        <dbReference type="ARBA" id="ARBA00044891"/>
    </source>
</evidence>
<feature type="transmembrane region" description="Helical" evidence="25">
    <location>
        <begin position="296"/>
        <end position="315"/>
    </location>
</feature>
<keyword evidence="5 25" id="KW-1133">Transmembrane helix</keyword>
<evidence type="ECO:0000256" key="10">
    <source>
        <dbReference type="ARBA" id="ARBA00044881"/>
    </source>
</evidence>
<feature type="transmembrane region" description="Helical" evidence="25">
    <location>
        <begin position="130"/>
        <end position="152"/>
    </location>
</feature>